<dbReference type="Gene3D" id="2.160.20.10">
    <property type="entry name" value="Single-stranded right-handed beta-helix, Pectin lyase-like"/>
    <property type="match status" value="1"/>
</dbReference>
<sequence length="101" mass="11207">MLKEEESSKSLCPPLCEEPNPGGDCDEQKSHSPDEKTLERESMGSPNEWTSSKEGGGTHHAFRYLFNWKSSRTFSVLDYGAKGDGTNDDTKVNEQFYGLAA</sequence>
<dbReference type="InterPro" id="IPR012334">
    <property type="entry name" value="Pectin_lyas_fold"/>
</dbReference>
<comment type="caution">
    <text evidence="2">The sequence shown here is derived from an EMBL/GenBank/DDBJ whole genome shotgun (WGS) entry which is preliminary data.</text>
</comment>
<organism evidence="2 3">
    <name type="scientific">Brassica cretica</name>
    <name type="common">Mustard</name>
    <dbReference type="NCBI Taxonomy" id="69181"/>
    <lineage>
        <taxon>Eukaryota</taxon>
        <taxon>Viridiplantae</taxon>
        <taxon>Streptophyta</taxon>
        <taxon>Embryophyta</taxon>
        <taxon>Tracheophyta</taxon>
        <taxon>Spermatophyta</taxon>
        <taxon>Magnoliopsida</taxon>
        <taxon>eudicotyledons</taxon>
        <taxon>Gunneridae</taxon>
        <taxon>Pentapetalae</taxon>
        <taxon>rosids</taxon>
        <taxon>malvids</taxon>
        <taxon>Brassicales</taxon>
        <taxon>Brassicaceae</taxon>
        <taxon>Brassiceae</taxon>
        <taxon>Brassica</taxon>
    </lineage>
</organism>
<dbReference type="EMBL" id="QGKX02000088">
    <property type="protein sequence ID" value="KAF3588584.1"/>
    <property type="molecule type" value="Genomic_DNA"/>
</dbReference>
<evidence type="ECO:0000313" key="3">
    <source>
        <dbReference type="Proteomes" id="UP000712600"/>
    </source>
</evidence>
<gene>
    <name evidence="2" type="ORF">F2Q69_00027929</name>
</gene>
<dbReference type="InterPro" id="IPR011050">
    <property type="entry name" value="Pectin_lyase_fold/virulence"/>
</dbReference>
<reference evidence="2" key="1">
    <citation type="submission" date="2019-12" db="EMBL/GenBank/DDBJ databases">
        <title>Genome sequencing and annotation of Brassica cretica.</title>
        <authorList>
            <person name="Studholme D.J."/>
            <person name="Sarris P."/>
        </authorList>
    </citation>
    <scope>NUCLEOTIDE SEQUENCE</scope>
    <source>
        <strain evidence="2">PFS-109/04</strain>
        <tissue evidence="2">Leaf</tissue>
    </source>
</reference>
<proteinExistence type="predicted"/>
<feature type="region of interest" description="Disordered" evidence="1">
    <location>
        <begin position="1"/>
        <end position="57"/>
    </location>
</feature>
<protein>
    <submittedName>
        <fullName evidence="2">Uncharacterized protein</fullName>
    </submittedName>
</protein>
<evidence type="ECO:0000313" key="2">
    <source>
        <dbReference type="EMBL" id="KAF3588584.1"/>
    </source>
</evidence>
<dbReference type="Proteomes" id="UP000712600">
    <property type="component" value="Unassembled WGS sequence"/>
</dbReference>
<evidence type="ECO:0000256" key="1">
    <source>
        <dbReference type="SAM" id="MobiDB-lite"/>
    </source>
</evidence>
<feature type="compositionally biased region" description="Basic and acidic residues" evidence="1">
    <location>
        <begin position="26"/>
        <end position="42"/>
    </location>
</feature>
<name>A0A8S9S9N8_BRACR</name>
<feature type="compositionally biased region" description="Polar residues" evidence="1">
    <location>
        <begin position="44"/>
        <end position="53"/>
    </location>
</feature>
<dbReference type="SUPFAM" id="SSF51126">
    <property type="entry name" value="Pectin lyase-like"/>
    <property type="match status" value="1"/>
</dbReference>
<accession>A0A8S9S9N8</accession>
<dbReference type="AlphaFoldDB" id="A0A8S9S9N8"/>